<accession>A0A1F7RWW4</accession>
<proteinExistence type="predicted"/>
<comment type="caution">
    <text evidence="1">The sequence shown here is derived from an EMBL/GenBank/DDBJ whole genome shotgun (WGS) entry which is preliminary data.</text>
</comment>
<dbReference type="Proteomes" id="UP000179266">
    <property type="component" value="Unassembled WGS sequence"/>
</dbReference>
<dbReference type="AlphaFoldDB" id="A0A1F7RWW4"/>
<protein>
    <submittedName>
        <fullName evidence="1">Uncharacterized protein</fullName>
    </submittedName>
</protein>
<organism evidence="1 2">
    <name type="scientific">Candidatus Schekmanbacteria bacterium RBG_13_48_7</name>
    <dbReference type="NCBI Taxonomy" id="1817878"/>
    <lineage>
        <taxon>Bacteria</taxon>
        <taxon>Candidatus Schekmaniibacteriota</taxon>
    </lineage>
</organism>
<sequence length="105" mass="11951">MTPIFLHIEFAKKNYFTPGYIPKCLNKKIDILNKLSHFIDSEIEFKVTSTYSLPFEKLSDQCMIKHFAINTEASGVKMAITSATHSFDGFICDSLLWALKTIAKI</sequence>
<name>A0A1F7RWW4_9BACT</name>
<dbReference type="EMBL" id="MGDD01000154">
    <property type="protein sequence ID" value="OGL45951.1"/>
    <property type="molecule type" value="Genomic_DNA"/>
</dbReference>
<evidence type="ECO:0000313" key="2">
    <source>
        <dbReference type="Proteomes" id="UP000179266"/>
    </source>
</evidence>
<evidence type="ECO:0000313" key="1">
    <source>
        <dbReference type="EMBL" id="OGL45951.1"/>
    </source>
</evidence>
<gene>
    <name evidence="1" type="ORF">A2161_00975</name>
</gene>
<reference evidence="1 2" key="1">
    <citation type="journal article" date="2016" name="Nat. Commun.">
        <title>Thousands of microbial genomes shed light on interconnected biogeochemical processes in an aquifer system.</title>
        <authorList>
            <person name="Anantharaman K."/>
            <person name="Brown C.T."/>
            <person name="Hug L.A."/>
            <person name="Sharon I."/>
            <person name="Castelle C.J."/>
            <person name="Probst A.J."/>
            <person name="Thomas B.C."/>
            <person name="Singh A."/>
            <person name="Wilkins M.J."/>
            <person name="Karaoz U."/>
            <person name="Brodie E.L."/>
            <person name="Williams K.H."/>
            <person name="Hubbard S.S."/>
            <person name="Banfield J.F."/>
        </authorList>
    </citation>
    <scope>NUCLEOTIDE SEQUENCE [LARGE SCALE GENOMIC DNA]</scope>
</reference>